<dbReference type="Gene3D" id="1.20.5.1160">
    <property type="entry name" value="Vasodilator-stimulated phosphoprotein"/>
    <property type="match status" value="1"/>
</dbReference>
<feature type="domain" description="PTX3-like N-terminal" evidence="3">
    <location>
        <begin position="29"/>
        <end position="103"/>
    </location>
</feature>
<evidence type="ECO:0000313" key="5">
    <source>
        <dbReference type="Proteomes" id="UP000248168"/>
    </source>
</evidence>
<proteinExistence type="predicted"/>
<feature type="region of interest" description="Disordered" evidence="2">
    <location>
        <begin position="107"/>
        <end position="133"/>
    </location>
</feature>
<feature type="compositionally biased region" description="Low complexity" evidence="2">
    <location>
        <begin position="107"/>
        <end position="122"/>
    </location>
</feature>
<dbReference type="SUPFAM" id="SSF90257">
    <property type="entry name" value="Myosin rod fragments"/>
    <property type="match status" value="1"/>
</dbReference>
<sequence length="133" mass="14546">MVKVIRQRILVGVVAVMGIAVSGCDYWPPALQAQLEQLRSEVQTVNMEKAQLQNQINDLSKAKQDLQIQADDLARMNREKTGMISSLQNQVEALRVKAVKAMAPKAPAKAVAKPTVKPAVKAPVKKKVPAKRP</sequence>
<keyword evidence="1" id="KW-0175">Coiled coil</keyword>
<evidence type="ECO:0000313" key="4">
    <source>
        <dbReference type="EMBL" id="SPP66403.1"/>
    </source>
</evidence>
<reference evidence="5" key="1">
    <citation type="submission" date="2018-04" db="EMBL/GenBank/DDBJ databases">
        <authorList>
            <person name="Lucker S."/>
            <person name="Sakoula D."/>
        </authorList>
    </citation>
    <scope>NUCLEOTIDE SEQUENCE [LARGE SCALE GENOMIC DNA]</scope>
</reference>
<accession>A0A330L8U6</accession>
<dbReference type="PROSITE" id="PS51257">
    <property type="entry name" value="PROKAR_LIPOPROTEIN"/>
    <property type="match status" value="1"/>
</dbReference>
<name>A0A330L8U6_9BACT</name>
<gene>
    <name evidence="4" type="ORF">NITLEN_60206</name>
</gene>
<keyword evidence="4" id="KW-0449">Lipoprotein</keyword>
<dbReference type="EMBL" id="OUNR01000019">
    <property type="protein sequence ID" value="SPP66403.1"/>
    <property type="molecule type" value="Genomic_DNA"/>
</dbReference>
<dbReference type="InParanoid" id="A0A330L8U6"/>
<dbReference type="InterPro" id="IPR058832">
    <property type="entry name" value="PTX3_N"/>
</dbReference>
<evidence type="ECO:0000256" key="1">
    <source>
        <dbReference type="SAM" id="Coils"/>
    </source>
</evidence>
<organism evidence="4 5">
    <name type="scientific">Nitrospira lenta</name>
    <dbReference type="NCBI Taxonomy" id="1436998"/>
    <lineage>
        <taxon>Bacteria</taxon>
        <taxon>Pseudomonadati</taxon>
        <taxon>Nitrospirota</taxon>
        <taxon>Nitrospiria</taxon>
        <taxon>Nitrospirales</taxon>
        <taxon>Nitrospiraceae</taxon>
        <taxon>Nitrospira</taxon>
    </lineage>
</organism>
<dbReference type="RefSeq" id="WP_121990563.1">
    <property type="nucleotide sequence ID" value="NZ_OUNR01000019.1"/>
</dbReference>
<protein>
    <submittedName>
        <fullName evidence="4">Putative Murein lipoprotein (Modular protein)</fullName>
    </submittedName>
</protein>
<evidence type="ECO:0000256" key="2">
    <source>
        <dbReference type="SAM" id="MobiDB-lite"/>
    </source>
</evidence>
<feature type="coiled-coil region" evidence="1">
    <location>
        <begin position="35"/>
        <end position="79"/>
    </location>
</feature>
<feature type="compositionally biased region" description="Basic residues" evidence="2">
    <location>
        <begin position="123"/>
        <end position="133"/>
    </location>
</feature>
<dbReference type="AlphaFoldDB" id="A0A330L8U6"/>
<dbReference type="Pfam" id="PF26206">
    <property type="entry name" value="PTX3_N"/>
    <property type="match status" value="1"/>
</dbReference>
<keyword evidence="5" id="KW-1185">Reference proteome</keyword>
<dbReference type="OrthoDB" id="9810788at2"/>
<evidence type="ECO:0000259" key="3">
    <source>
        <dbReference type="Pfam" id="PF26206"/>
    </source>
</evidence>
<dbReference type="Proteomes" id="UP000248168">
    <property type="component" value="Unassembled WGS sequence"/>
</dbReference>